<sequence>MSRVHDMGGRFGHGPVIPDAADAPVFAEDWHARALAVTLAAGGLGQWNLDMSRHARERLSPKDYTRFSYYEKWISALADLLVERGVLTADDLRGVSDDERHELAERALKAAVVPDVLARGGPADREAGPEAIFAVGDAVRTLRPAGNRLVDGGHTRLPGYAAGALGRILRRHGNHVLPDSNAHGMGEAPEPLYAVVFPAAELWTHPEHPGDEVVLDLWQSYLEPA</sequence>
<dbReference type="PIRSF" id="PIRSF001427">
    <property type="entry name" value="NHase_beta"/>
    <property type="match status" value="1"/>
</dbReference>
<proteinExistence type="inferred from homology"/>
<accession>A0ABV7TMT7</accession>
<dbReference type="InterPro" id="IPR042262">
    <property type="entry name" value="CN_hydtase_beta_C"/>
</dbReference>
<evidence type="ECO:0000256" key="4">
    <source>
        <dbReference type="ARBA" id="ARBA00044877"/>
    </source>
</evidence>
<dbReference type="Pfam" id="PF02211">
    <property type="entry name" value="NHase_beta_C"/>
    <property type="match status" value="1"/>
</dbReference>
<dbReference type="InterPro" id="IPR003168">
    <property type="entry name" value="Nitrile_hydratase_bsu"/>
</dbReference>
<dbReference type="InterPro" id="IPR049054">
    <property type="entry name" value="CN_hydtase_beta-like_N"/>
</dbReference>
<dbReference type="Gene3D" id="1.10.472.20">
    <property type="entry name" value="Nitrile hydratase, beta subunit"/>
    <property type="match status" value="1"/>
</dbReference>
<organism evidence="8 9">
    <name type="scientific">Lutimaribacter marinistellae</name>
    <dbReference type="NCBI Taxonomy" id="1820329"/>
    <lineage>
        <taxon>Bacteria</taxon>
        <taxon>Pseudomonadati</taxon>
        <taxon>Pseudomonadota</taxon>
        <taxon>Alphaproteobacteria</taxon>
        <taxon>Rhodobacterales</taxon>
        <taxon>Roseobacteraceae</taxon>
        <taxon>Lutimaribacter</taxon>
    </lineage>
</organism>
<evidence type="ECO:0000313" key="9">
    <source>
        <dbReference type="Proteomes" id="UP001595629"/>
    </source>
</evidence>
<evidence type="ECO:0000256" key="5">
    <source>
        <dbReference type="PIRNR" id="PIRNR001427"/>
    </source>
</evidence>
<dbReference type="SUPFAM" id="SSF50090">
    <property type="entry name" value="Electron transport accessory proteins"/>
    <property type="match status" value="1"/>
</dbReference>
<dbReference type="RefSeq" id="WP_386736773.1">
    <property type="nucleotide sequence ID" value="NZ_JBHRXI010000017.1"/>
</dbReference>
<evidence type="ECO:0000256" key="2">
    <source>
        <dbReference type="ARBA" id="ARBA00009098"/>
    </source>
</evidence>
<gene>
    <name evidence="8" type="primary">nthB</name>
    <name evidence="8" type="ORF">ACFORG_17240</name>
</gene>
<evidence type="ECO:0000256" key="1">
    <source>
        <dbReference type="ARBA" id="ARBA00004042"/>
    </source>
</evidence>
<comment type="catalytic activity">
    <reaction evidence="4 5">
        <text>an aliphatic primary amide = an aliphatic nitrile + H2O</text>
        <dbReference type="Rhea" id="RHEA:12673"/>
        <dbReference type="ChEBI" id="CHEBI:15377"/>
        <dbReference type="ChEBI" id="CHEBI:65285"/>
        <dbReference type="ChEBI" id="CHEBI:80291"/>
        <dbReference type="EC" id="4.2.1.84"/>
    </reaction>
</comment>
<dbReference type="GO" id="GO:0018822">
    <property type="term" value="F:nitrile hydratase activity"/>
    <property type="evidence" value="ECO:0007669"/>
    <property type="project" value="UniProtKB-EC"/>
</dbReference>
<dbReference type="NCBIfam" id="TIGR03888">
    <property type="entry name" value="nitrile_beta"/>
    <property type="match status" value="1"/>
</dbReference>
<reference evidence="9" key="1">
    <citation type="journal article" date="2019" name="Int. J. Syst. Evol. Microbiol.">
        <title>The Global Catalogue of Microorganisms (GCM) 10K type strain sequencing project: providing services to taxonomists for standard genome sequencing and annotation.</title>
        <authorList>
            <consortium name="The Broad Institute Genomics Platform"/>
            <consortium name="The Broad Institute Genome Sequencing Center for Infectious Disease"/>
            <person name="Wu L."/>
            <person name="Ma J."/>
        </authorList>
    </citation>
    <scope>NUCLEOTIDE SEQUENCE [LARGE SCALE GENOMIC DNA]</scope>
    <source>
        <strain evidence="9">KCTC 42911</strain>
    </source>
</reference>
<comment type="function">
    <text evidence="1 5">NHase catalyzes the hydration of various nitrile compounds to the corresponding amides.</text>
</comment>
<dbReference type="Gene3D" id="2.30.30.50">
    <property type="match status" value="1"/>
</dbReference>
<feature type="domain" description="Nitrile hydratase beta subunit-like N-terminal" evidence="7">
    <location>
        <begin position="1"/>
        <end position="102"/>
    </location>
</feature>
<evidence type="ECO:0000256" key="3">
    <source>
        <dbReference type="ARBA" id="ARBA00023239"/>
    </source>
</evidence>
<dbReference type="InterPro" id="IPR008990">
    <property type="entry name" value="Elect_transpt_acc-like_dom_sf"/>
</dbReference>
<name>A0ABV7TMT7_9RHOB</name>
<evidence type="ECO:0000313" key="8">
    <source>
        <dbReference type="EMBL" id="MFC3615503.1"/>
    </source>
</evidence>
<dbReference type="EMBL" id="JBHRXI010000017">
    <property type="protein sequence ID" value="MFC3615503.1"/>
    <property type="molecule type" value="Genomic_DNA"/>
</dbReference>
<feature type="domain" description="Nitrile hydratase beta subunit" evidence="6">
    <location>
        <begin position="122"/>
        <end position="224"/>
    </location>
</feature>
<keyword evidence="3 5" id="KW-0456">Lyase</keyword>
<comment type="similarity">
    <text evidence="2 5">Belongs to the nitrile hydratase subunit beta family.</text>
</comment>
<dbReference type="EC" id="4.2.1.84" evidence="5"/>
<dbReference type="Proteomes" id="UP001595629">
    <property type="component" value="Unassembled WGS sequence"/>
</dbReference>
<dbReference type="Pfam" id="PF21006">
    <property type="entry name" value="NHase_beta_N"/>
    <property type="match status" value="1"/>
</dbReference>
<keyword evidence="9" id="KW-1185">Reference proteome</keyword>
<dbReference type="InterPro" id="IPR024690">
    <property type="entry name" value="CN_hydtase_beta_dom_C"/>
</dbReference>
<evidence type="ECO:0000259" key="6">
    <source>
        <dbReference type="Pfam" id="PF02211"/>
    </source>
</evidence>
<evidence type="ECO:0000259" key="7">
    <source>
        <dbReference type="Pfam" id="PF21006"/>
    </source>
</evidence>
<protein>
    <recommendedName>
        <fullName evidence="5">Nitrile hydratase subunit beta</fullName>
        <shortName evidence="5">NHase</shortName>
        <ecNumber evidence="5">4.2.1.84</ecNumber>
    </recommendedName>
</protein>
<comment type="caution">
    <text evidence="8">The sequence shown here is derived from an EMBL/GenBank/DDBJ whole genome shotgun (WGS) entry which is preliminary data.</text>
</comment>